<proteinExistence type="predicted"/>
<evidence type="ECO:0000313" key="2">
    <source>
        <dbReference type="Proteomes" id="UP000324575"/>
    </source>
</evidence>
<reference evidence="1 2" key="1">
    <citation type="submission" date="2019-03" db="EMBL/GenBank/DDBJ databases">
        <title>Single cell metagenomics reveals metabolic interactions within the superorganism composed of flagellate Streblomastix strix and complex community of Bacteroidetes bacteria on its surface.</title>
        <authorList>
            <person name="Treitli S.C."/>
            <person name="Kolisko M."/>
            <person name="Husnik F."/>
            <person name="Keeling P."/>
            <person name="Hampl V."/>
        </authorList>
    </citation>
    <scope>NUCLEOTIDE SEQUENCE [LARGE SCALE GENOMIC DNA]</scope>
    <source>
        <strain evidence="1">St1</strain>
    </source>
</reference>
<dbReference type="Pfam" id="PF14064">
    <property type="entry name" value="HmuY"/>
    <property type="match status" value="1"/>
</dbReference>
<organism evidence="1 2">
    <name type="scientific">Candidatus Ordinivivax streblomastigis</name>
    <dbReference type="NCBI Taxonomy" id="2540710"/>
    <lineage>
        <taxon>Bacteria</taxon>
        <taxon>Pseudomonadati</taxon>
        <taxon>Bacteroidota</taxon>
        <taxon>Bacteroidia</taxon>
        <taxon>Bacteroidales</taxon>
        <taxon>Candidatus Ordinivivax</taxon>
    </lineage>
</organism>
<dbReference type="Proteomes" id="UP000324575">
    <property type="component" value="Unassembled WGS sequence"/>
</dbReference>
<dbReference type="CDD" id="cd12105">
    <property type="entry name" value="HmuY"/>
    <property type="match status" value="1"/>
</dbReference>
<sequence>MKTIQKIVLLFACVCVFNACDIDQLWDKDYLFKEEEPRDGLLIYNCSSYEKWHFFAFDGDSIIGSCDAYDSIAYEEWQNRTDWDLAFHRQNIKTNSGVSGCGIGGIMEYKQETFSFDAIIEAPEEGYQMDVSDSIIYDMSHMMDGQIGYVYTGLSQPVKNWAVLTDMMNGVWTYAQKAFIVRTAKGKYAKIFLKNFKSAIGASGTVTMEYVYQSDGTNNLRIE</sequence>
<gene>
    <name evidence="1" type="ORF">EZS26_002860</name>
</gene>
<dbReference type="InterPro" id="IPR025921">
    <property type="entry name" value="HmuY"/>
</dbReference>
<accession>A0A5M8NX67</accession>
<protein>
    <submittedName>
        <fullName evidence="1">Uncharacterized protein</fullName>
    </submittedName>
</protein>
<dbReference type="EMBL" id="SNRX01000034">
    <property type="protein sequence ID" value="KAA6301008.1"/>
    <property type="molecule type" value="Genomic_DNA"/>
</dbReference>
<name>A0A5M8NX67_9BACT</name>
<comment type="caution">
    <text evidence="1">The sequence shown here is derived from an EMBL/GenBank/DDBJ whole genome shotgun (WGS) entry which is preliminary data.</text>
</comment>
<evidence type="ECO:0000313" key="1">
    <source>
        <dbReference type="EMBL" id="KAA6301008.1"/>
    </source>
</evidence>
<dbReference type="AlphaFoldDB" id="A0A5M8NX67"/>